<proteinExistence type="predicted"/>
<dbReference type="AlphaFoldDB" id="A0A919UM42"/>
<dbReference type="EMBL" id="BONR01000004">
    <property type="protein sequence ID" value="GIG55318.1"/>
    <property type="molecule type" value="Genomic_DNA"/>
</dbReference>
<gene>
    <name evidence="1" type="ORF">Dac01nite_20700</name>
</gene>
<comment type="caution">
    <text evidence="1">The sequence shown here is derived from an EMBL/GenBank/DDBJ whole genome shotgun (WGS) entry which is preliminary data.</text>
</comment>
<sequence>MTLGPIEVVTIGFESGRFQGDIIPELERLVEAGTISVADGVFVQRVSDEETTIVEFGQDDADGDVARVGALMGEALGLISDEDVDLLTAELPVGAAAAILVFEHTWVRPLRDAIAAAGGELIDSIRVPGPVVQEVLDALENEES</sequence>
<dbReference type="Proteomes" id="UP000652354">
    <property type="component" value="Unassembled WGS sequence"/>
</dbReference>
<protein>
    <recommendedName>
        <fullName evidence="3">DUF1269 domain-containing protein</fullName>
    </recommendedName>
</protein>
<dbReference type="InterPro" id="IPR046288">
    <property type="entry name" value="DUF6325"/>
</dbReference>
<name>A0A919UM42_9MICO</name>
<evidence type="ECO:0000313" key="2">
    <source>
        <dbReference type="Proteomes" id="UP000652354"/>
    </source>
</evidence>
<dbReference type="Pfam" id="PF19850">
    <property type="entry name" value="DUF6325"/>
    <property type="match status" value="1"/>
</dbReference>
<dbReference type="RefSeq" id="WP_203656663.1">
    <property type="nucleotide sequence ID" value="NZ_BONR01000004.1"/>
</dbReference>
<reference evidence="1" key="1">
    <citation type="submission" date="2021-01" db="EMBL/GenBank/DDBJ databases">
        <title>Whole genome shotgun sequence of Demequina activiva NBRC 110675.</title>
        <authorList>
            <person name="Komaki H."/>
            <person name="Tamura T."/>
        </authorList>
    </citation>
    <scope>NUCLEOTIDE SEQUENCE</scope>
    <source>
        <strain evidence="1">NBRC 110675</strain>
    </source>
</reference>
<accession>A0A919UM42</accession>
<evidence type="ECO:0008006" key="3">
    <source>
        <dbReference type="Google" id="ProtNLM"/>
    </source>
</evidence>
<keyword evidence="2" id="KW-1185">Reference proteome</keyword>
<evidence type="ECO:0000313" key="1">
    <source>
        <dbReference type="EMBL" id="GIG55318.1"/>
    </source>
</evidence>
<organism evidence="1 2">
    <name type="scientific">Demequina activiva</name>
    <dbReference type="NCBI Taxonomy" id="1582364"/>
    <lineage>
        <taxon>Bacteria</taxon>
        <taxon>Bacillati</taxon>
        <taxon>Actinomycetota</taxon>
        <taxon>Actinomycetes</taxon>
        <taxon>Micrococcales</taxon>
        <taxon>Demequinaceae</taxon>
        <taxon>Demequina</taxon>
    </lineage>
</organism>